<dbReference type="PROSITE" id="PS50088">
    <property type="entry name" value="ANK_REPEAT"/>
    <property type="match status" value="1"/>
</dbReference>
<protein>
    <submittedName>
        <fullName evidence="4">Uncharacterized protein</fullName>
    </submittedName>
</protein>
<evidence type="ECO:0000313" key="5">
    <source>
        <dbReference type="Proteomes" id="UP001230188"/>
    </source>
</evidence>
<evidence type="ECO:0000256" key="2">
    <source>
        <dbReference type="ARBA" id="ARBA00023043"/>
    </source>
</evidence>
<sequence>MLGVAIDELCVSEVASRIEGALSKFVKEPSEAGCCELKGRLDDEIPVLGYIVSGTENTYLRRVLQAREWVARCQECPEALRGAVRRKFLRWLASRRGNEEEEEEEEEEALCAFVASVPEKATELHLRQRGELLAAHGWRRDIVYSPTFRSVRRALLGKPRALVVLGAAEEERRLRFWHEDGGTIDNLTPSDVVGMTTGVESDPELVFVTTDNPPADVSAQTTIVACVDGADTFLDHLLEGLFRAKGPPELSDADFAYVHAVRSEGWIVGSMDYKAKIVPAKPRVLEYVARTAPLRFTLDGSLAFVQEMADRLGSPRFVVEYEIQIVSAAALQIMVEDLERAYDDTVVRAAASNVAAAAGADGAVLNKLVCRGSYETLAALMTRGGAILPEDFTVSNLVRVTIEAALFEKLDPAQRADLAAWLEQPSSFPQQQTPCRAVLARVLRQICCCGTSPLTFEKLFHISKTTPADPRKARALRRAERATEIVSRGLETAANVLAAAATEPRGILAEVCRASTAVLRSVGNLKKKTDDAVEAARRVGDVLLILRMMVAAKHRGTEKEELMQELKMVLSRMNRLLEDLGGSRYLERMIIQSAELGSLDRDVKRSLDAIKKAYNLALDAKSTTYSLSSFEEAREYPVEAVIKKFVDRRVRFAQKPEPAVRLDLARDPDFAHVIARTGNLDLEIVYDHLDSLSQNHADDRRALVKTQAAKLATACFAGDVALVRRVVASGLVTMGWEVTTLHLACIGGSLEVVKLLVEEHGASPSHSDQNQRTPFYHATAHDSLDVADYLLNECRGVHVDAADIRRRTPLMRAAAEARVRTVDWLLRHGANPNLADPKDLTALDYATKAETHAREAVREEQQRLAKLKSSSDVDDLVRGATKLHQLESKVASYVHVIRCLTQSWLDEVFV</sequence>
<dbReference type="AlphaFoldDB" id="A0AAD7UPV1"/>
<proteinExistence type="predicted"/>
<evidence type="ECO:0000313" key="4">
    <source>
        <dbReference type="EMBL" id="KAJ8614128.1"/>
    </source>
</evidence>
<keyword evidence="2 3" id="KW-0040">ANK repeat</keyword>
<dbReference type="PANTHER" id="PTHR24173:SF74">
    <property type="entry name" value="ANKYRIN REPEAT DOMAIN-CONTAINING PROTEIN 16"/>
    <property type="match status" value="1"/>
</dbReference>
<dbReference type="Pfam" id="PF12796">
    <property type="entry name" value="Ank_2"/>
    <property type="match status" value="1"/>
</dbReference>
<dbReference type="EMBL" id="JAQMWT010000011">
    <property type="protein sequence ID" value="KAJ8614128.1"/>
    <property type="molecule type" value="Genomic_DNA"/>
</dbReference>
<dbReference type="Gene3D" id="1.25.40.20">
    <property type="entry name" value="Ankyrin repeat-containing domain"/>
    <property type="match status" value="1"/>
</dbReference>
<dbReference type="InterPro" id="IPR002110">
    <property type="entry name" value="Ankyrin_rpt"/>
</dbReference>
<keyword evidence="1" id="KW-0677">Repeat</keyword>
<organism evidence="4 5">
    <name type="scientific">Chrysophaeum taylorii</name>
    <dbReference type="NCBI Taxonomy" id="2483200"/>
    <lineage>
        <taxon>Eukaryota</taxon>
        <taxon>Sar</taxon>
        <taxon>Stramenopiles</taxon>
        <taxon>Ochrophyta</taxon>
        <taxon>Pelagophyceae</taxon>
        <taxon>Pelagomonadales</taxon>
        <taxon>Pelagomonadaceae</taxon>
        <taxon>Chrysophaeum</taxon>
    </lineage>
</organism>
<feature type="repeat" description="ANK" evidence="3">
    <location>
        <begin position="805"/>
        <end position="837"/>
    </location>
</feature>
<name>A0AAD7UPV1_9STRA</name>
<dbReference type="Pfam" id="PF00023">
    <property type="entry name" value="Ank"/>
    <property type="match status" value="1"/>
</dbReference>
<accession>A0AAD7UPV1</accession>
<comment type="caution">
    <text evidence="4">The sequence shown here is derived from an EMBL/GenBank/DDBJ whole genome shotgun (WGS) entry which is preliminary data.</text>
</comment>
<reference evidence="4" key="1">
    <citation type="submission" date="2023-01" db="EMBL/GenBank/DDBJ databases">
        <title>Metagenome sequencing of chrysophaentin producing Chrysophaeum taylorii.</title>
        <authorList>
            <person name="Davison J."/>
            <person name="Bewley C."/>
        </authorList>
    </citation>
    <scope>NUCLEOTIDE SEQUENCE</scope>
    <source>
        <strain evidence="4">NIES-1699</strain>
    </source>
</reference>
<keyword evidence="5" id="KW-1185">Reference proteome</keyword>
<dbReference type="PROSITE" id="PS50297">
    <property type="entry name" value="ANK_REP_REGION"/>
    <property type="match status" value="1"/>
</dbReference>
<evidence type="ECO:0000256" key="1">
    <source>
        <dbReference type="ARBA" id="ARBA00022737"/>
    </source>
</evidence>
<dbReference type="InterPro" id="IPR036770">
    <property type="entry name" value="Ankyrin_rpt-contain_sf"/>
</dbReference>
<evidence type="ECO:0000256" key="3">
    <source>
        <dbReference type="PROSITE-ProRule" id="PRU00023"/>
    </source>
</evidence>
<dbReference type="Proteomes" id="UP001230188">
    <property type="component" value="Unassembled WGS sequence"/>
</dbReference>
<dbReference type="SMART" id="SM00248">
    <property type="entry name" value="ANK"/>
    <property type="match status" value="3"/>
</dbReference>
<dbReference type="PANTHER" id="PTHR24173">
    <property type="entry name" value="ANKYRIN REPEAT CONTAINING"/>
    <property type="match status" value="1"/>
</dbReference>
<gene>
    <name evidence="4" type="ORF">CTAYLR_004632</name>
</gene>
<dbReference type="SUPFAM" id="SSF48403">
    <property type="entry name" value="Ankyrin repeat"/>
    <property type="match status" value="1"/>
</dbReference>